<dbReference type="AlphaFoldDB" id="A0A5C5ZVE6"/>
<dbReference type="InterPro" id="IPR022893">
    <property type="entry name" value="Shikimate_DH_fam"/>
</dbReference>
<dbReference type="SUPFAM" id="SSF51735">
    <property type="entry name" value="NAD(P)-binding Rossmann-fold domains"/>
    <property type="match status" value="1"/>
</dbReference>
<name>A0A5C5ZVE6_9BACT</name>
<reference evidence="2 3" key="1">
    <citation type="submission" date="2019-02" db="EMBL/GenBank/DDBJ databases">
        <title>Deep-cultivation of Planctomycetes and their phenomic and genomic characterization uncovers novel biology.</title>
        <authorList>
            <person name="Wiegand S."/>
            <person name="Jogler M."/>
            <person name="Boedeker C."/>
            <person name="Pinto D."/>
            <person name="Vollmers J."/>
            <person name="Rivas-Marin E."/>
            <person name="Kohn T."/>
            <person name="Peeters S.H."/>
            <person name="Heuer A."/>
            <person name="Rast P."/>
            <person name="Oberbeckmann S."/>
            <person name="Bunk B."/>
            <person name="Jeske O."/>
            <person name="Meyerdierks A."/>
            <person name="Storesund J.E."/>
            <person name="Kallscheuer N."/>
            <person name="Luecker S."/>
            <person name="Lage O.M."/>
            <person name="Pohl T."/>
            <person name="Merkel B.J."/>
            <person name="Hornburger P."/>
            <person name="Mueller R.-W."/>
            <person name="Bruemmer F."/>
            <person name="Labrenz M."/>
            <person name="Spormann A.M."/>
            <person name="Op Den Camp H."/>
            <person name="Overmann J."/>
            <person name="Amann R."/>
            <person name="Jetten M.S.M."/>
            <person name="Mascher T."/>
            <person name="Medema M.H."/>
            <person name="Devos D.P."/>
            <person name="Kaster A.-K."/>
            <person name="Ovreas L."/>
            <person name="Rohde M."/>
            <person name="Galperin M.Y."/>
            <person name="Jogler C."/>
        </authorList>
    </citation>
    <scope>NUCLEOTIDE SEQUENCE [LARGE SCALE GENOMIC DNA]</scope>
    <source>
        <strain evidence="2 3">Mal64</strain>
    </source>
</reference>
<keyword evidence="1 2" id="KW-0560">Oxidoreductase</keyword>
<gene>
    <name evidence="2" type="primary">aroE_1</name>
    <name evidence="2" type="ORF">Mal64_13760</name>
</gene>
<dbReference type="GO" id="GO:0004764">
    <property type="term" value="F:shikimate 3-dehydrogenase (NADP+) activity"/>
    <property type="evidence" value="ECO:0007669"/>
    <property type="project" value="UniProtKB-EC"/>
</dbReference>
<dbReference type="GO" id="GO:0009423">
    <property type="term" value="P:chorismate biosynthetic process"/>
    <property type="evidence" value="ECO:0007669"/>
    <property type="project" value="TreeGrafter"/>
</dbReference>
<protein>
    <submittedName>
        <fullName evidence="2">Shikimate dehydrogenase</fullName>
        <ecNumber evidence="2">1.1.1.25</ecNumber>
    </submittedName>
</protein>
<keyword evidence="3" id="KW-1185">Reference proteome</keyword>
<dbReference type="EMBL" id="SJPQ01000001">
    <property type="protein sequence ID" value="TWT90977.1"/>
    <property type="molecule type" value="Genomic_DNA"/>
</dbReference>
<dbReference type="EC" id="1.1.1.25" evidence="2"/>
<dbReference type="PANTHER" id="PTHR21089:SF1">
    <property type="entry name" value="BIFUNCTIONAL 3-DEHYDROQUINATE DEHYDRATASE_SHIKIMATE DEHYDROGENASE, CHLOROPLASTIC"/>
    <property type="match status" value="1"/>
</dbReference>
<dbReference type="InterPro" id="IPR036291">
    <property type="entry name" value="NAD(P)-bd_dom_sf"/>
</dbReference>
<evidence type="ECO:0000256" key="1">
    <source>
        <dbReference type="ARBA" id="ARBA00023002"/>
    </source>
</evidence>
<sequence length="270" mass="28062">MIQRTFEAEGLDWRFVSFEVAPERLAEALRGADALGFRGVKLLDPYRQAAAAMAAEGSLGPIGLSERAAQTGFVTGFSRPSLDAPLSGDDLSGPALVETLAPLGPLRGKRVALLGASGPAASLAVSLVESGVAELLVADPDNEAATQFVERITAGAAGETAVSPIDWQGAWLELPDGLDMVVASACWPRHEDGRVAKAVAAELNERMVVADLRVGSSRSPLLRAAAERGATGVEGLQVLVRESALSLQAWTGQPINPTVLSEAAEEFLGV</sequence>
<comment type="caution">
    <text evidence="2">The sequence shown here is derived from an EMBL/GenBank/DDBJ whole genome shotgun (WGS) entry which is preliminary data.</text>
</comment>
<evidence type="ECO:0000313" key="3">
    <source>
        <dbReference type="Proteomes" id="UP000315440"/>
    </source>
</evidence>
<dbReference type="GO" id="GO:0019632">
    <property type="term" value="P:shikimate metabolic process"/>
    <property type="evidence" value="ECO:0007669"/>
    <property type="project" value="TreeGrafter"/>
</dbReference>
<organism evidence="2 3">
    <name type="scientific">Pseudobythopirellula maris</name>
    <dbReference type="NCBI Taxonomy" id="2527991"/>
    <lineage>
        <taxon>Bacteria</taxon>
        <taxon>Pseudomonadati</taxon>
        <taxon>Planctomycetota</taxon>
        <taxon>Planctomycetia</taxon>
        <taxon>Pirellulales</taxon>
        <taxon>Lacipirellulaceae</taxon>
        <taxon>Pseudobythopirellula</taxon>
    </lineage>
</organism>
<dbReference type="Gene3D" id="3.40.50.720">
    <property type="entry name" value="NAD(P)-binding Rossmann-like Domain"/>
    <property type="match status" value="1"/>
</dbReference>
<evidence type="ECO:0000313" key="2">
    <source>
        <dbReference type="EMBL" id="TWT90977.1"/>
    </source>
</evidence>
<dbReference type="SUPFAM" id="SSF53223">
    <property type="entry name" value="Aminoacid dehydrogenase-like, N-terminal domain"/>
    <property type="match status" value="1"/>
</dbReference>
<dbReference type="Proteomes" id="UP000315440">
    <property type="component" value="Unassembled WGS sequence"/>
</dbReference>
<dbReference type="PANTHER" id="PTHR21089">
    <property type="entry name" value="SHIKIMATE DEHYDROGENASE"/>
    <property type="match status" value="1"/>
</dbReference>
<dbReference type="InterPro" id="IPR046346">
    <property type="entry name" value="Aminoacid_DH-like_N_sf"/>
</dbReference>
<proteinExistence type="predicted"/>
<accession>A0A5C5ZVE6</accession>
<dbReference type="Gene3D" id="3.40.50.10860">
    <property type="entry name" value="Leucine Dehydrogenase, chain A, domain 1"/>
    <property type="match status" value="1"/>
</dbReference>